<dbReference type="OrthoDB" id="10012223at2759"/>
<feature type="region of interest" description="Disordered" evidence="1">
    <location>
        <begin position="276"/>
        <end position="298"/>
    </location>
</feature>
<feature type="compositionally biased region" description="Basic and acidic residues" evidence="1">
    <location>
        <begin position="276"/>
        <end position="291"/>
    </location>
</feature>
<feature type="transmembrane region" description="Helical" evidence="2">
    <location>
        <begin position="90"/>
        <end position="110"/>
    </location>
</feature>
<reference evidence="3 4" key="1">
    <citation type="journal article" date="2016" name="Mol. Biol. Evol.">
        <title>Comparative Genomics of Early-Diverging Mushroom-Forming Fungi Provides Insights into the Origins of Lignocellulose Decay Capabilities.</title>
        <authorList>
            <person name="Nagy L.G."/>
            <person name="Riley R."/>
            <person name="Tritt A."/>
            <person name="Adam C."/>
            <person name="Daum C."/>
            <person name="Floudas D."/>
            <person name="Sun H."/>
            <person name="Yadav J.S."/>
            <person name="Pangilinan J."/>
            <person name="Larsson K.H."/>
            <person name="Matsuura K."/>
            <person name="Barry K."/>
            <person name="Labutti K."/>
            <person name="Kuo R."/>
            <person name="Ohm R.A."/>
            <person name="Bhattacharya S.S."/>
            <person name="Shirouzu T."/>
            <person name="Yoshinaga Y."/>
            <person name="Martin F.M."/>
            <person name="Grigoriev I.V."/>
            <person name="Hibbett D.S."/>
        </authorList>
    </citation>
    <scope>NUCLEOTIDE SEQUENCE [LARGE SCALE GENOMIC DNA]</scope>
    <source>
        <strain evidence="3 4">TUFC12733</strain>
    </source>
</reference>
<keyword evidence="2" id="KW-0812">Transmembrane</keyword>
<dbReference type="AlphaFoldDB" id="A0A167H4F4"/>
<evidence type="ECO:0000313" key="3">
    <source>
        <dbReference type="EMBL" id="KZO91221.1"/>
    </source>
</evidence>
<dbReference type="PANTHER" id="PTHR34292">
    <property type="entry name" value="OUTER SPORE WALL PROTEIN LDS1"/>
    <property type="match status" value="1"/>
</dbReference>
<proteinExistence type="predicted"/>
<organism evidence="3 4">
    <name type="scientific">Calocera viscosa (strain TUFC12733)</name>
    <dbReference type="NCBI Taxonomy" id="1330018"/>
    <lineage>
        <taxon>Eukaryota</taxon>
        <taxon>Fungi</taxon>
        <taxon>Dikarya</taxon>
        <taxon>Basidiomycota</taxon>
        <taxon>Agaricomycotina</taxon>
        <taxon>Dacrymycetes</taxon>
        <taxon>Dacrymycetales</taxon>
        <taxon>Dacrymycetaceae</taxon>
        <taxon>Calocera</taxon>
    </lineage>
</organism>
<dbReference type="Proteomes" id="UP000076738">
    <property type="component" value="Unassembled WGS sequence"/>
</dbReference>
<keyword evidence="4" id="KW-1185">Reference proteome</keyword>
<sequence>MPQELLNFLPAYCIVGLYRLLTDPKVRTPVWDKCRHGVQRGAVVAAVWSVATWPFQKAYVEWFLMKTPKFTSMSTPTLLGYNLPFHISPVTWATLLVLSTQSDFILHFFLSKNLRIARARAYDLTLLSRNKPAEFWGTYVEEWKEPPPIAGREGGFKLINIASSRFGAIALRQAIVFPLIAISPLFSLLVNASLRALGMAKTLHAPYFVQKKMTPAQVTVFMEERKWDYRSFGFAAALFESVPFVGILLSVSNRIGAAMWAFDLEKRQEMFRKGDLKPVERPEETLSDGREIGSSAAKRPDVIETRVDSMAGQWK</sequence>
<protein>
    <submittedName>
        <fullName evidence="3">Uncharacterized protein</fullName>
    </submittedName>
</protein>
<dbReference type="EMBL" id="KV417326">
    <property type="protein sequence ID" value="KZO91221.1"/>
    <property type="molecule type" value="Genomic_DNA"/>
</dbReference>
<accession>A0A167H4F4</accession>
<gene>
    <name evidence="3" type="ORF">CALVIDRAFT_505877</name>
</gene>
<feature type="transmembrane region" description="Helical" evidence="2">
    <location>
        <begin position="174"/>
        <end position="194"/>
    </location>
</feature>
<evidence type="ECO:0000256" key="1">
    <source>
        <dbReference type="SAM" id="MobiDB-lite"/>
    </source>
</evidence>
<evidence type="ECO:0000256" key="2">
    <source>
        <dbReference type="SAM" id="Phobius"/>
    </source>
</evidence>
<keyword evidence="2" id="KW-0472">Membrane</keyword>
<dbReference type="PANTHER" id="PTHR34292:SF2">
    <property type="entry name" value="OUTER SPORE WALL PROTEIN LDS1"/>
    <property type="match status" value="1"/>
</dbReference>
<name>A0A167H4F4_CALVF</name>
<keyword evidence="2" id="KW-1133">Transmembrane helix</keyword>
<dbReference type="InterPro" id="IPR052786">
    <property type="entry name" value="Spore_wall_assembly"/>
</dbReference>
<evidence type="ECO:0000313" key="4">
    <source>
        <dbReference type="Proteomes" id="UP000076738"/>
    </source>
</evidence>
<dbReference type="STRING" id="1330018.A0A167H4F4"/>
<feature type="transmembrane region" description="Helical" evidence="2">
    <location>
        <begin position="232"/>
        <end position="251"/>
    </location>
</feature>